<organism evidence="1 2">
    <name type="scientific">Arabis nemorensis</name>
    <dbReference type="NCBI Taxonomy" id="586526"/>
    <lineage>
        <taxon>Eukaryota</taxon>
        <taxon>Viridiplantae</taxon>
        <taxon>Streptophyta</taxon>
        <taxon>Embryophyta</taxon>
        <taxon>Tracheophyta</taxon>
        <taxon>Spermatophyta</taxon>
        <taxon>Magnoliopsida</taxon>
        <taxon>eudicotyledons</taxon>
        <taxon>Gunneridae</taxon>
        <taxon>Pentapetalae</taxon>
        <taxon>rosids</taxon>
        <taxon>malvids</taxon>
        <taxon>Brassicales</taxon>
        <taxon>Brassicaceae</taxon>
        <taxon>Arabideae</taxon>
        <taxon>Arabis</taxon>
    </lineage>
</organism>
<protein>
    <submittedName>
        <fullName evidence="1">Uncharacterized protein</fullName>
    </submittedName>
</protein>
<keyword evidence="2" id="KW-1185">Reference proteome</keyword>
<dbReference type="AlphaFoldDB" id="A0A565BBZ7"/>
<sequence>MMELMRSSPPPPPEAKSSGETYCNFAVAFRGQTSSPSTFLGKPSRSERHQI</sequence>
<evidence type="ECO:0000313" key="2">
    <source>
        <dbReference type="Proteomes" id="UP000489600"/>
    </source>
</evidence>
<reference evidence="1" key="1">
    <citation type="submission" date="2019-07" db="EMBL/GenBank/DDBJ databases">
        <authorList>
            <person name="Dittberner H."/>
        </authorList>
    </citation>
    <scope>NUCLEOTIDE SEQUENCE [LARGE SCALE GENOMIC DNA]</scope>
</reference>
<dbReference type="EMBL" id="CABITT030000003">
    <property type="protein sequence ID" value="VVA98410.1"/>
    <property type="molecule type" value="Genomic_DNA"/>
</dbReference>
<comment type="caution">
    <text evidence="1">The sequence shown here is derived from an EMBL/GenBank/DDBJ whole genome shotgun (WGS) entry which is preliminary data.</text>
</comment>
<proteinExistence type="predicted"/>
<name>A0A565BBZ7_9BRAS</name>
<gene>
    <name evidence="1" type="ORF">ANE_LOCUS8855</name>
</gene>
<dbReference type="Proteomes" id="UP000489600">
    <property type="component" value="Unassembled WGS sequence"/>
</dbReference>
<evidence type="ECO:0000313" key="1">
    <source>
        <dbReference type="EMBL" id="VVA98410.1"/>
    </source>
</evidence>
<accession>A0A565BBZ7</accession>